<evidence type="ECO:0000256" key="1">
    <source>
        <dbReference type="SAM" id="MobiDB-lite"/>
    </source>
</evidence>
<evidence type="ECO:0000313" key="2">
    <source>
        <dbReference type="EMBL" id="CAA2099728.1"/>
    </source>
</evidence>
<name>A0A679IUN6_9HYPH</name>
<feature type="region of interest" description="Disordered" evidence="1">
    <location>
        <begin position="51"/>
        <end position="74"/>
    </location>
</feature>
<dbReference type="AlphaFoldDB" id="A0A679IUN6"/>
<reference evidence="2" key="1">
    <citation type="submission" date="2019-12" db="EMBL/GenBank/DDBJ databases">
        <authorList>
            <person name="Cremers G."/>
        </authorList>
    </citation>
    <scope>NUCLEOTIDE SEQUENCE</scope>
    <source>
        <strain evidence="2">Mbul1</strain>
    </source>
</reference>
<accession>A0A679IUN6</accession>
<dbReference type="EMBL" id="LR743504">
    <property type="protein sequence ID" value="CAA2099728.1"/>
    <property type="molecule type" value="Genomic_DNA"/>
</dbReference>
<proteinExistence type="predicted"/>
<gene>
    <name evidence="2" type="ORF">MBUL_00299</name>
</gene>
<sequence>MTPTKKLARVLTDETDGGYRLTIETVDGEIFRILATEDQVNDLIDELDELVGDDADETPPLTEEEEHVGEEQPS</sequence>
<protein>
    <submittedName>
        <fullName evidence="2">Uncharacterized protein</fullName>
    </submittedName>
</protein>
<organism evidence="2">
    <name type="scientific">Methylobacterium bullatum</name>
    <dbReference type="NCBI Taxonomy" id="570505"/>
    <lineage>
        <taxon>Bacteria</taxon>
        <taxon>Pseudomonadati</taxon>
        <taxon>Pseudomonadota</taxon>
        <taxon>Alphaproteobacteria</taxon>
        <taxon>Hyphomicrobiales</taxon>
        <taxon>Methylobacteriaceae</taxon>
        <taxon>Methylobacterium</taxon>
    </lineage>
</organism>